<proteinExistence type="predicted"/>
<organism evidence="1 2">
    <name type="scientific">Paenibacillus gyeongsangnamensis</name>
    <dbReference type="NCBI Taxonomy" id="3388067"/>
    <lineage>
        <taxon>Bacteria</taxon>
        <taxon>Bacillati</taxon>
        <taxon>Bacillota</taxon>
        <taxon>Bacilli</taxon>
        <taxon>Bacillales</taxon>
        <taxon>Paenibacillaceae</taxon>
        <taxon>Paenibacillus</taxon>
    </lineage>
</organism>
<evidence type="ECO:0000313" key="1">
    <source>
        <dbReference type="EMBL" id="MCZ8513671.1"/>
    </source>
</evidence>
<dbReference type="RefSeq" id="WP_269882196.1">
    <property type="nucleotide sequence ID" value="NZ_JAQAGZ010000009.1"/>
</dbReference>
<evidence type="ECO:0000313" key="2">
    <source>
        <dbReference type="Proteomes" id="UP001527882"/>
    </source>
</evidence>
<reference evidence="1 2" key="1">
    <citation type="submission" date="2022-12" db="EMBL/GenBank/DDBJ databases">
        <title>Draft genome sequence of Paenibacillus sp. dW9.</title>
        <authorList>
            <person name="Choi E.-W."/>
            <person name="Kim D.-U."/>
        </authorList>
    </citation>
    <scope>NUCLEOTIDE SEQUENCE [LARGE SCALE GENOMIC DNA]</scope>
    <source>
        <strain evidence="2">dW9</strain>
    </source>
</reference>
<dbReference type="Proteomes" id="UP001527882">
    <property type="component" value="Unassembled WGS sequence"/>
</dbReference>
<gene>
    <name evidence="1" type="ORF">O9H85_14740</name>
</gene>
<comment type="caution">
    <text evidence="1">The sequence shown here is derived from an EMBL/GenBank/DDBJ whole genome shotgun (WGS) entry which is preliminary data.</text>
</comment>
<keyword evidence="2" id="KW-1185">Reference proteome</keyword>
<protein>
    <submittedName>
        <fullName evidence="1">DUF1641 domain-containing protein</fullName>
    </submittedName>
</protein>
<dbReference type="EMBL" id="JAQAGZ010000009">
    <property type="protein sequence ID" value="MCZ8513671.1"/>
    <property type="molecule type" value="Genomic_DNA"/>
</dbReference>
<accession>A0ABT4Q9W0</accession>
<sequence length="199" mass="22229">MSSEQSVTKPNLDPLVVMLSKPEIQSNIVNALEKLPDFLEKYDALDRMLTFANEVIKDKASMDYLLGSLKGELPPVQLGRETLESAVLLLDKLPKIAKYVQAMVRVCDMAEAMAADKQSVEYLVNGAKQMVEPWNLKVREGLSIVQEAKKRASNDTSSVTVFSLLKLLKDPSVQKGLHLIKAFLAILEEREARDRVSKE</sequence>
<name>A0ABT4Q9W0_9BACL</name>